<feature type="transmembrane region" description="Helical" evidence="2">
    <location>
        <begin position="176"/>
        <end position="195"/>
    </location>
</feature>
<dbReference type="InParanoid" id="A0A1E5R0P3"/>
<dbReference type="OrthoDB" id="10259513at2759"/>
<evidence type="ECO:0000256" key="1">
    <source>
        <dbReference type="SAM" id="MobiDB-lite"/>
    </source>
</evidence>
<accession>A0A1E5R0P3</accession>
<keyword evidence="2" id="KW-0812">Transmembrane</keyword>
<evidence type="ECO:0000256" key="2">
    <source>
        <dbReference type="SAM" id="Phobius"/>
    </source>
</evidence>
<dbReference type="AlphaFoldDB" id="A0A1E5R0P3"/>
<keyword evidence="4" id="KW-1185">Reference proteome</keyword>
<evidence type="ECO:0000313" key="4">
    <source>
        <dbReference type="Proteomes" id="UP000095728"/>
    </source>
</evidence>
<feature type="transmembrane region" description="Helical" evidence="2">
    <location>
        <begin position="232"/>
        <end position="252"/>
    </location>
</feature>
<proteinExistence type="predicted"/>
<feature type="transmembrane region" description="Helical" evidence="2">
    <location>
        <begin position="264"/>
        <end position="282"/>
    </location>
</feature>
<evidence type="ECO:0008006" key="5">
    <source>
        <dbReference type="Google" id="ProtNLM"/>
    </source>
</evidence>
<feature type="region of interest" description="Disordered" evidence="1">
    <location>
        <begin position="1"/>
        <end position="35"/>
    </location>
</feature>
<protein>
    <recommendedName>
        <fullName evidence="5">Mitochondrial adapter protein MCP1 transmembrane domain-containing protein</fullName>
    </recommendedName>
</protein>
<keyword evidence="2" id="KW-1133">Transmembrane helix</keyword>
<dbReference type="InterPro" id="IPR039960">
    <property type="entry name" value="MCP1"/>
</dbReference>
<organism evidence="3 4">
    <name type="scientific">Hanseniaspora osmophila</name>
    <dbReference type="NCBI Taxonomy" id="56408"/>
    <lineage>
        <taxon>Eukaryota</taxon>
        <taxon>Fungi</taxon>
        <taxon>Dikarya</taxon>
        <taxon>Ascomycota</taxon>
        <taxon>Saccharomycotina</taxon>
        <taxon>Saccharomycetes</taxon>
        <taxon>Saccharomycodales</taxon>
        <taxon>Saccharomycodaceae</taxon>
        <taxon>Hanseniaspora</taxon>
    </lineage>
</organism>
<evidence type="ECO:0000313" key="3">
    <source>
        <dbReference type="EMBL" id="OEJ80469.1"/>
    </source>
</evidence>
<gene>
    <name evidence="3" type="ORF">AWRI3579_g4396</name>
</gene>
<comment type="caution">
    <text evidence="3">The sequence shown here is derived from an EMBL/GenBank/DDBJ whole genome shotgun (WGS) entry which is preliminary data.</text>
</comment>
<sequence>MPPHLKAADPEPFTASEHEYASGTSSNDSPDRKTHSTRRWLGIPIPKNATIFRQLNYVHKYSTVPYLIFIPFHLFNVLALPTALSFLYSKEEKYQLLNEYYFLLKELNGLIKFTGMIVGGLSLHIVSGIILNQWKNYRKNIFIKRKEEEEEEEEKPVRALQNGVMDRKSWFRWKNWNYNAITGRVAVPLIMYHLYLVKLGGIEKLGSKAHETIMEAISDFIRHNFWEGTVPFVTLVSVVLYHTSFGVSRYFNHNRLNPSKYQSRGWYVTAGAIVAAMAGLMFV</sequence>
<name>A0A1E5R0P3_9ASCO</name>
<dbReference type="GO" id="GO:0007005">
    <property type="term" value="P:mitochondrion organization"/>
    <property type="evidence" value="ECO:0007669"/>
    <property type="project" value="TreeGrafter"/>
</dbReference>
<dbReference type="PANTHER" id="PTHR38409:SF1">
    <property type="entry name" value="MITOCHONDRIAL ADAPTER PROTEIN MCP1"/>
    <property type="match status" value="1"/>
</dbReference>
<feature type="transmembrane region" description="Helical" evidence="2">
    <location>
        <begin position="109"/>
        <end position="131"/>
    </location>
</feature>
<keyword evidence="2" id="KW-0472">Membrane</keyword>
<dbReference type="FunCoup" id="A0A1E5R0P3">
    <property type="interactions" value="22"/>
</dbReference>
<dbReference type="GO" id="GO:0005741">
    <property type="term" value="C:mitochondrial outer membrane"/>
    <property type="evidence" value="ECO:0007669"/>
    <property type="project" value="TreeGrafter"/>
</dbReference>
<dbReference type="Proteomes" id="UP000095728">
    <property type="component" value="Unassembled WGS sequence"/>
</dbReference>
<dbReference type="EMBL" id="LPNM01000012">
    <property type="protein sequence ID" value="OEJ80469.1"/>
    <property type="molecule type" value="Genomic_DNA"/>
</dbReference>
<reference evidence="4" key="1">
    <citation type="journal article" date="2016" name="Genome Announc.">
        <title>Genome sequences of three species of Hanseniaspora isolated from spontaneous wine fermentations.</title>
        <authorList>
            <person name="Sternes P.R."/>
            <person name="Lee D."/>
            <person name="Kutyna D.R."/>
            <person name="Borneman A.R."/>
        </authorList>
    </citation>
    <scope>NUCLEOTIDE SEQUENCE [LARGE SCALE GENOMIC DNA]</scope>
    <source>
        <strain evidence="4">AWRI3579</strain>
    </source>
</reference>
<dbReference type="GO" id="GO:0055088">
    <property type="term" value="P:lipid homeostasis"/>
    <property type="evidence" value="ECO:0007669"/>
    <property type="project" value="InterPro"/>
</dbReference>
<dbReference type="PANTHER" id="PTHR38409">
    <property type="entry name" value="MDM10-COMPLEMENTING PROTEIN 1"/>
    <property type="match status" value="1"/>
</dbReference>
<feature type="transmembrane region" description="Helical" evidence="2">
    <location>
        <begin position="66"/>
        <end position="89"/>
    </location>
</feature>